<comment type="caution">
    <text evidence="1">The sequence shown here is derived from an EMBL/GenBank/DDBJ whole genome shotgun (WGS) entry which is preliminary data.</text>
</comment>
<dbReference type="AlphaFoldDB" id="A0A1B7VWN8"/>
<evidence type="ECO:0000313" key="1">
    <source>
        <dbReference type="EMBL" id="OBQ25350.1"/>
    </source>
</evidence>
<name>A0A1B7VWN8_APHFL</name>
<organism evidence="1 2">
    <name type="scientific">Aphanizomenon flos-aquae LD13</name>
    <dbReference type="NCBI Taxonomy" id="1710894"/>
    <lineage>
        <taxon>Bacteria</taxon>
        <taxon>Bacillati</taxon>
        <taxon>Cyanobacteriota</taxon>
        <taxon>Cyanophyceae</taxon>
        <taxon>Nostocales</taxon>
        <taxon>Aphanizomenonaceae</taxon>
        <taxon>Aphanizomenon</taxon>
    </lineage>
</organism>
<dbReference type="EMBL" id="LJOY01000031">
    <property type="protein sequence ID" value="OBQ25350.1"/>
    <property type="molecule type" value="Genomic_DNA"/>
</dbReference>
<proteinExistence type="predicted"/>
<evidence type="ECO:0000313" key="2">
    <source>
        <dbReference type="Proteomes" id="UP000092382"/>
    </source>
</evidence>
<reference evidence="1 2" key="1">
    <citation type="submission" date="2015-09" db="EMBL/GenBank/DDBJ databases">
        <title>Whole genome shotgun sequence assembly of Aphanizomenon flos-aquae UKL13.</title>
        <authorList>
            <person name="Driscoll C."/>
        </authorList>
    </citation>
    <scope>NUCLEOTIDE SEQUENCE [LARGE SCALE GENOMIC DNA]</scope>
    <source>
        <strain evidence="1">MDT13</strain>
    </source>
</reference>
<sequence>MYYADMAVHGKNRHLQLLVEVKNKRSASKIWAAKMRRNMYAHGLLPEAPFFLLALPDKFYLWKNIGLSTDLIEPDYEINPESFLKPYYPKAYAPNYEISGEGFELIVSAWLHQILTLPSVDLLPENMDWLVNSGLFDAIHHGHLKLQELV</sequence>
<dbReference type="PATRIC" id="fig|1710894.3.peg.4211"/>
<dbReference type="STRING" id="1803587.GCA_001593825_00940"/>
<protein>
    <submittedName>
        <fullName evidence="1">Uncharacterized protein</fullName>
    </submittedName>
</protein>
<gene>
    <name evidence="1" type="ORF">AN481_10680</name>
</gene>
<dbReference type="Proteomes" id="UP000092382">
    <property type="component" value="Unassembled WGS sequence"/>
</dbReference>
<accession>A0A1B7VWN8</accession>